<protein>
    <submittedName>
        <fullName evidence="12">Interferon-induced 35 kDa protein-like</fullName>
    </submittedName>
</protein>
<comment type="subcellular location">
    <subcellularLocation>
        <location evidence="2">Cytoplasm</location>
    </subcellularLocation>
    <subcellularLocation>
        <location evidence="1">Nucleus</location>
    </subcellularLocation>
    <subcellularLocation>
        <location evidence="3">Secreted</location>
    </subcellularLocation>
</comment>
<evidence type="ECO:0000256" key="3">
    <source>
        <dbReference type="ARBA" id="ARBA00004613"/>
    </source>
</evidence>
<evidence type="ECO:0000256" key="1">
    <source>
        <dbReference type="ARBA" id="ARBA00004123"/>
    </source>
</evidence>
<dbReference type="GO" id="GO:0045087">
    <property type="term" value="P:innate immune response"/>
    <property type="evidence" value="ECO:0007669"/>
    <property type="project" value="UniProtKB-KW"/>
</dbReference>
<dbReference type="Pfam" id="PF07292">
    <property type="entry name" value="NID"/>
    <property type="match status" value="2"/>
</dbReference>
<accession>A0A0N8K046</accession>
<dbReference type="GO" id="GO:0005634">
    <property type="term" value="C:nucleus"/>
    <property type="evidence" value="ECO:0007669"/>
    <property type="project" value="UniProtKB-SubCell"/>
</dbReference>
<evidence type="ECO:0000256" key="5">
    <source>
        <dbReference type="ARBA" id="ARBA00022490"/>
    </source>
</evidence>
<evidence type="ECO:0000256" key="4">
    <source>
        <dbReference type="ARBA" id="ARBA00010081"/>
    </source>
</evidence>
<feature type="domain" description="NID" evidence="11">
    <location>
        <begin position="242"/>
        <end position="329"/>
    </location>
</feature>
<dbReference type="GO" id="GO:0045088">
    <property type="term" value="P:regulation of innate immune response"/>
    <property type="evidence" value="ECO:0007669"/>
    <property type="project" value="UniProtKB-ARBA"/>
</dbReference>
<reference evidence="12 13" key="1">
    <citation type="submission" date="2015-08" db="EMBL/GenBank/DDBJ databases">
        <title>The genome of the Asian arowana (Scleropages formosus).</title>
        <authorList>
            <person name="Tan M.H."/>
            <person name="Gan H.M."/>
            <person name="Croft L.J."/>
            <person name="Austin C.M."/>
        </authorList>
    </citation>
    <scope>NUCLEOTIDE SEQUENCE [LARGE SCALE GENOMIC DNA]</scope>
    <source>
        <strain evidence="12">Aro1</strain>
    </source>
</reference>
<dbReference type="PANTHER" id="PTHR15225:SF1">
    <property type="entry name" value="INTERFERON-INDUCED 35 KDA PROTEIN"/>
    <property type="match status" value="1"/>
</dbReference>
<dbReference type="EMBL" id="JARO02003124">
    <property type="protein sequence ID" value="KPP71121.1"/>
    <property type="molecule type" value="Genomic_DNA"/>
</dbReference>
<feature type="region of interest" description="Disordered" evidence="10">
    <location>
        <begin position="1"/>
        <end position="20"/>
    </location>
</feature>
<feature type="non-terminal residue" evidence="12">
    <location>
        <position position="1"/>
    </location>
</feature>
<evidence type="ECO:0000256" key="8">
    <source>
        <dbReference type="ARBA" id="ARBA00022859"/>
    </source>
</evidence>
<dbReference type="AlphaFoldDB" id="A0A0N8K046"/>
<evidence type="ECO:0000313" key="13">
    <source>
        <dbReference type="Proteomes" id="UP000034805"/>
    </source>
</evidence>
<feature type="compositionally biased region" description="Basic and acidic residues" evidence="10">
    <location>
        <begin position="1"/>
        <end position="14"/>
    </location>
</feature>
<dbReference type="Proteomes" id="UP000034805">
    <property type="component" value="Unassembled WGS sequence"/>
</dbReference>
<name>A0A0N8K046_SCLFO</name>
<evidence type="ECO:0000256" key="7">
    <source>
        <dbReference type="ARBA" id="ARBA00022588"/>
    </source>
</evidence>
<proteinExistence type="inferred from homology"/>
<dbReference type="Gene3D" id="3.30.70.330">
    <property type="match status" value="1"/>
</dbReference>
<feature type="domain" description="NID" evidence="11">
    <location>
        <begin position="141"/>
        <end position="232"/>
    </location>
</feature>
<dbReference type="GO" id="GO:0005737">
    <property type="term" value="C:cytoplasm"/>
    <property type="evidence" value="ECO:0007669"/>
    <property type="project" value="UniProtKB-SubCell"/>
</dbReference>
<evidence type="ECO:0000256" key="6">
    <source>
        <dbReference type="ARBA" id="ARBA00022525"/>
    </source>
</evidence>
<keyword evidence="7" id="KW-0399">Innate immunity</keyword>
<gene>
    <name evidence="12" type="ORF">Z043_109998</name>
</gene>
<evidence type="ECO:0000313" key="12">
    <source>
        <dbReference type="EMBL" id="KPP71121.1"/>
    </source>
</evidence>
<evidence type="ECO:0000256" key="10">
    <source>
        <dbReference type="SAM" id="MobiDB-lite"/>
    </source>
</evidence>
<evidence type="ECO:0000259" key="11">
    <source>
        <dbReference type="Pfam" id="PF07292"/>
    </source>
</evidence>
<feature type="compositionally biased region" description="Basic and acidic residues" evidence="10">
    <location>
        <begin position="45"/>
        <end position="56"/>
    </location>
</feature>
<dbReference type="InterPro" id="IPR009909">
    <property type="entry name" value="Nmi/IFP35_dom"/>
</dbReference>
<organism evidence="12 13">
    <name type="scientific">Scleropages formosus</name>
    <name type="common">Asian bonytongue</name>
    <name type="synonym">Osteoglossum formosum</name>
    <dbReference type="NCBI Taxonomy" id="113540"/>
    <lineage>
        <taxon>Eukaryota</taxon>
        <taxon>Metazoa</taxon>
        <taxon>Chordata</taxon>
        <taxon>Craniata</taxon>
        <taxon>Vertebrata</taxon>
        <taxon>Euteleostomi</taxon>
        <taxon>Actinopterygii</taxon>
        <taxon>Neopterygii</taxon>
        <taxon>Teleostei</taxon>
        <taxon>Osteoglossocephala</taxon>
        <taxon>Osteoglossomorpha</taxon>
        <taxon>Osteoglossiformes</taxon>
        <taxon>Osteoglossidae</taxon>
        <taxon>Scleropages</taxon>
    </lineage>
</organism>
<keyword evidence="5" id="KW-0963">Cytoplasm</keyword>
<evidence type="ECO:0000256" key="9">
    <source>
        <dbReference type="ARBA" id="ARBA00023242"/>
    </source>
</evidence>
<dbReference type="PANTHER" id="PTHR15225">
    <property type="entry name" value="INTERFERON-INDUCED PROTEIN 35/NMI N-MYC/STAT INTERACTING PROTEIN"/>
    <property type="match status" value="1"/>
</dbReference>
<comment type="similarity">
    <text evidence="4">Belongs to the NMI family.</text>
</comment>
<dbReference type="FunFam" id="3.30.70.330:FF:000300">
    <property type="entry name" value="Interferon-induced protein 35"/>
    <property type="match status" value="1"/>
</dbReference>
<keyword evidence="9" id="KW-0539">Nucleus</keyword>
<feature type="region of interest" description="Disordered" evidence="10">
    <location>
        <begin position="35"/>
        <end position="56"/>
    </location>
</feature>
<dbReference type="InterPro" id="IPR012677">
    <property type="entry name" value="Nucleotide-bd_a/b_plait_sf"/>
</dbReference>
<comment type="caution">
    <text evidence="12">The sequence shown here is derived from an EMBL/GenBank/DDBJ whole genome shotgun (WGS) entry which is preliminary data.</text>
</comment>
<evidence type="ECO:0000256" key="2">
    <source>
        <dbReference type="ARBA" id="ARBA00004496"/>
    </source>
</evidence>
<sequence length="358" mass="40637">AMYDKALKDNRKLSEGNSDTLKLAGEFYQRSQKLNQDLQMEEEEQGQRTDDLKKRLSLVKKEESRLKEEEKRMKEEHRQIDQMERQLRQQTECVLITTSPPFQVSAAVPEKKVVFAGNLNTERETFNLESEIVYPMEGGTALITFEDEEAAQNILSMKEHDVPVGDFSITLEAKPVQFIIPSLVEMDTYVCPNRVLVSNLPKNMNEDDESRLLDRLEVHFSKTRNGGGEVESICMLQDSGNVVIAFTKDNVARGLVGREYHEIDVLKKKHKVRVTPFINGEIKELRVTVSVSSRTVLLTGIPDVTEEDTMQDCLEIHFQKSSSGGGEVDAIVFNPMGQRKLAVFRDDSAARPHTPLNH</sequence>
<dbReference type="GO" id="GO:0005615">
    <property type="term" value="C:extracellular space"/>
    <property type="evidence" value="ECO:0007669"/>
    <property type="project" value="UniProtKB-ARBA"/>
</dbReference>
<keyword evidence="8" id="KW-0391">Immunity</keyword>
<keyword evidence="6" id="KW-0964">Secreted</keyword>